<dbReference type="Proteomes" id="UP000231279">
    <property type="component" value="Unassembled WGS sequence"/>
</dbReference>
<evidence type="ECO:0000256" key="4">
    <source>
        <dbReference type="ARBA" id="ARBA00023242"/>
    </source>
</evidence>
<evidence type="ECO:0000256" key="5">
    <source>
        <dbReference type="PROSITE-ProRule" id="PRU00108"/>
    </source>
</evidence>
<dbReference type="AlphaFoldDB" id="A0A2G9I719"/>
<evidence type="ECO:0000256" key="6">
    <source>
        <dbReference type="RuleBase" id="RU000682"/>
    </source>
</evidence>
<dbReference type="PROSITE" id="PS00027">
    <property type="entry name" value="HOMEOBOX_1"/>
    <property type="match status" value="1"/>
</dbReference>
<evidence type="ECO:0000259" key="7">
    <source>
        <dbReference type="PROSITE" id="PS50071"/>
    </source>
</evidence>
<feature type="DNA-binding region" description="Homeobox" evidence="5">
    <location>
        <begin position="3"/>
        <end position="57"/>
    </location>
</feature>
<dbReference type="PROSITE" id="PS50071">
    <property type="entry name" value="HOMEOBOX_2"/>
    <property type="match status" value="1"/>
</dbReference>
<dbReference type="InterPro" id="IPR001356">
    <property type="entry name" value="HD"/>
</dbReference>
<evidence type="ECO:0000313" key="8">
    <source>
        <dbReference type="EMBL" id="PIN25538.1"/>
    </source>
</evidence>
<dbReference type="Pfam" id="PF00046">
    <property type="entry name" value="Homeodomain"/>
    <property type="match status" value="1"/>
</dbReference>
<reference evidence="9" key="1">
    <citation type="journal article" date="2018" name="Gigascience">
        <title>Genome assembly of the Pink Ipe (Handroanthus impetiginosus, Bignoniaceae), a highly valued, ecologically keystone Neotropical timber forest tree.</title>
        <authorList>
            <person name="Silva-Junior O.B."/>
            <person name="Grattapaglia D."/>
            <person name="Novaes E."/>
            <person name="Collevatti R.G."/>
        </authorList>
    </citation>
    <scope>NUCLEOTIDE SEQUENCE [LARGE SCALE GENOMIC DNA]</scope>
    <source>
        <strain evidence="9">cv. UFG-1</strain>
    </source>
</reference>
<gene>
    <name evidence="8" type="ORF">CDL12_01731</name>
</gene>
<dbReference type="Gene3D" id="1.10.10.60">
    <property type="entry name" value="Homeodomain-like"/>
    <property type="match status" value="1"/>
</dbReference>
<dbReference type="CDD" id="cd00086">
    <property type="entry name" value="homeodomain"/>
    <property type="match status" value="1"/>
</dbReference>
<dbReference type="GO" id="GO:0003677">
    <property type="term" value="F:DNA binding"/>
    <property type="evidence" value="ECO:0007669"/>
    <property type="project" value="UniProtKB-UniRule"/>
</dbReference>
<dbReference type="InterPro" id="IPR009057">
    <property type="entry name" value="Homeodomain-like_sf"/>
</dbReference>
<organism evidence="8 9">
    <name type="scientific">Handroanthus impetiginosus</name>
    <dbReference type="NCBI Taxonomy" id="429701"/>
    <lineage>
        <taxon>Eukaryota</taxon>
        <taxon>Viridiplantae</taxon>
        <taxon>Streptophyta</taxon>
        <taxon>Embryophyta</taxon>
        <taxon>Tracheophyta</taxon>
        <taxon>Spermatophyta</taxon>
        <taxon>Magnoliopsida</taxon>
        <taxon>eudicotyledons</taxon>
        <taxon>Gunneridae</taxon>
        <taxon>Pentapetalae</taxon>
        <taxon>asterids</taxon>
        <taxon>lamiids</taxon>
        <taxon>Lamiales</taxon>
        <taxon>Bignoniaceae</taxon>
        <taxon>Crescentiina</taxon>
        <taxon>Tabebuia alliance</taxon>
        <taxon>Handroanthus</taxon>
    </lineage>
</organism>
<evidence type="ECO:0000313" key="9">
    <source>
        <dbReference type="Proteomes" id="UP000231279"/>
    </source>
</evidence>
<dbReference type="EMBL" id="NKXS01000220">
    <property type="protein sequence ID" value="PIN25538.1"/>
    <property type="molecule type" value="Genomic_DNA"/>
</dbReference>
<keyword evidence="9" id="KW-1185">Reference proteome</keyword>
<dbReference type="GO" id="GO:0005634">
    <property type="term" value="C:nucleus"/>
    <property type="evidence" value="ECO:0007669"/>
    <property type="project" value="UniProtKB-SubCell"/>
</dbReference>
<name>A0A2G9I719_9LAMI</name>
<comment type="caution">
    <text evidence="8">The sequence shown here is derived from an EMBL/GenBank/DDBJ whole genome shotgun (WGS) entry which is preliminary data.</text>
</comment>
<sequence length="133" mass="15771">MAKRFENHQLEVLRAAFRESENLTKEKKNELVAATGLDVEQIASWFSHRRARKRSKEAMAELELEHSRPKQAIKISRGNEAQLKKELLESKKREAELQDENWRLKERITIAESDKQFCLLKKWIAYPDTYMDL</sequence>
<comment type="subcellular location">
    <subcellularLocation>
        <location evidence="1 5 6">Nucleus</location>
    </subcellularLocation>
</comment>
<dbReference type="InterPro" id="IPR017970">
    <property type="entry name" value="Homeobox_CS"/>
</dbReference>
<dbReference type="GO" id="GO:0000981">
    <property type="term" value="F:DNA-binding transcription factor activity, RNA polymerase II-specific"/>
    <property type="evidence" value="ECO:0007669"/>
    <property type="project" value="InterPro"/>
</dbReference>
<evidence type="ECO:0000256" key="3">
    <source>
        <dbReference type="ARBA" id="ARBA00023155"/>
    </source>
</evidence>
<accession>A0A2G9I719</accession>
<keyword evidence="3 5" id="KW-0371">Homeobox</keyword>
<keyword evidence="2 5" id="KW-0238">DNA-binding</keyword>
<feature type="domain" description="Homeobox" evidence="7">
    <location>
        <begin position="1"/>
        <end position="56"/>
    </location>
</feature>
<dbReference type="OrthoDB" id="905603at2759"/>
<evidence type="ECO:0000256" key="1">
    <source>
        <dbReference type="ARBA" id="ARBA00004123"/>
    </source>
</evidence>
<dbReference type="SMART" id="SM00389">
    <property type="entry name" value="HOX"/>
    <property type="match status" value="1"/>
</dbReference>
<evidence type="ECO:0000256" key="2">
    <source>
        <dbReference type="ARBA" id="ARBA00023125"/>
    </source>
</evidence>
<protein>
    <recommendedName>
        <fullName evidence="7">Homeobox domain-containing protein</fullName>
    </recommendedName>
</protein>
<dbReference type="SUPFAM" id="SSF46689">
    <property type="entry name" value="Homeodomain-like"/>
    <property type="match status" value="1"/>
</dbReference>
<keyword evidence="4 5" id="KW-0539">Nucleus</keyword>
<proteinExistence type="predicted"/>